<dbReference type="Gramene" id="PNW80167">
    <property type="protein sequence ID" value="PNW80167"/>
    <property type="gene ID" value="CHLRE_08g380800v5"/>
</dbReference>
<dbReference type="RefSeq" id="XP_042922260.1">
    <property type="nucleotide sequence ID" value="XM_043065259.1"/>
</dbReference>
<dbReference type="ExpressionAtlas" id="A0A2K3DI10">
    <property type="expression patterns" value="baseline and differential"/>
</dbReference>
<feature type="transmembrane region" description="Helical" evidence="2">
    <location>
        <begin position="123"/>
        <end position="147"/>
    </location>
</feature>
<proteinExistence type="predicted"/>
<evidence type="ECO:0000313" key="4">
    <source>
        <dbReference type="Proteomes" id="UP000006906"/>
    </source>
</evidence>
<dbReference type="Proteomes" id="UP000006906">
    <property type="component" value="Chromosome 8"/>
</dbReference>
<dbReference type="RefSeq" id="XP_042922261.1">
    <property type="nucleotide sequence ID" value="XM_043065260.1"/>
</dbReference>
<evidence type="ECO:0000256" key="2">
    <source>
        <dbReference type="SAM" id="Phobius"/>
    </source>
</evidence>
<name>A0A2K3DI10_CHLRE</name>
<keyword evidence="2" id="KW-1133">Transmembrane helix</keyword>
<keyword evidence="4" id="KW-1185">Reference proteome</keyword>
<dbReference type="EMBL" id="CM008969">
    <property type="protein sequence ID" value="PNW80168.1"/>
    <property type="molecule type" value="Genomic_DNA"/>
</dbReference>
<keyword evidence="2" id="KW-0472">Membrane</keyword>
<evidence type="ECO:0000313" key="3">
    <source>
        <dbReference type="EMBL" id="PNW80168.1"/>
    </source>
</evidence>
<dbReference type="KEGG" id="cre:CHLRE_08g380800v5"/>
<keyword evidence="1" id="KW-0175">Coiled coil</keyword>
<dbReference type="AlphaFoldDB" id="A0A2K3DI10"/>
<keyword evidence="2" id="KW-0812">Transmembrane</keyword>
<dbReference type="EMBL" id="CM008969">
    <property type="protein sequence ID" value="PNW80167.1"/>
    <property type="molecule type" value="Genomic_DNA"/>
</dbReference>
<dbReference type="Gramene" id="PNW80168">
    <property type="protein sequence ID" value="PNW80168"/>
    <property type="gene ID" value="CHLRE_08g380800v5"/>
</dbReference>
<gene>
    <name evidence="3" type="ORF">CHLRE_08g380800v5</name>
</gene>
<organism evidence="3 4">
    <name type="scientific">Chlamydomonas reinhardtii</name>
    <name type="common">Chlamydomonas smithii</name>
    <dbReference type="NCBI Taxonomy" id="3055"/>
    <lineage>
        <taxon>Eukaryota</taxon>
        <taxon>Viridiplantae</taxon>
        <taxon>Chlorophyta</taxon>
        <taxon>core chlorophytes</taxon>
        <taxon>Chlorophyceae</taxon>
        <taxon>CS clade</taxon>
        <taxon>Chlamydomonadales</taxon>
        <taxon>Chlamydomonadaceae</taxon>
        <taxon>Chlamydomonas</taxon>
    </lineage>
</organism>
<feature type="coiled-coil region" evidence="1">
    <location>
        <begin position="48"/>
        <end position="82"/>
    </location>
</feature>
<feature type="transmembrane region" description="Helical" evidence="2">
    <location>
        <begin position="92"/>
        <end position="111"/>
    </location>
</feature>
<reference evidence="3 4" key="1">
    <citation type="journal article" date="2007" name="Science">
        <title>The Chlamydomonas genome reveals the evolution of key animal and plant functions.</title>
        <authorList>
            <person name="Merchant S.S."/>
            <person name="Prochnik S.E."/>
            <person name="Vallon O."/>
            <person name="Harris E.H."/>
            <person name="Karpowicz S.J."/>
            <person name="Witman G.B."/>
            <person name="Terry A."/>
            <person name="Salamov A."/>
            <person name="Fritz-Laylin L.K."/>
            <person name="Marechal-Drouard L."/>
            <person name="Marshall W.F."/>
            <person name="Qu L.H."/>
            <person name="Nelson D.R."/>
            <person name="Sanderfoot A.A."/>
            <person name="Spalding M.H."/>
            <person name="Kapitonov V.V."/>
            <person name="Ren Q."/>
            <person name="Ferris P."/>
            <person name="Lindquist E."/>
            <person name="Shapiro H."/>
            <person name="Lucas S.M."/>
            <person name="Grimwood J."/>
            <person name="Schmutz J."/>
            <person name="Cardol P."/>
            <person name="Cerutti H."/>
            <person name="Chanfreau G."/>
            <person name="Chen C.L."/>
            <person name="Cognat V."/>
            <person name="Croft M.T."/>
            <person name="Dent R."/>
            <person name="Dutcher S."/>
            <person name="Fernandez E."/>
            <person name="Fukuzawa H."/>
            <person name="Gonzalez-Ballester D."/>
            <person name="Gonzalez-Halphen D."/>
            <person name="Hallmann A."/>
            <person name="Hanikenne M."/>
            <person name="Hippler M."/>
            <person name="Inwood W."/>
            <person name="Jabbari K."/>
            <person name="Kalanon M."/>
            <person name="Kuras R."/>
            <person name="Lefebvre P.A."/>
            <person name="Lemaire S.D."/>
            <person name="Lobanov A.V."/>
            <person name="Lohr M."/>
            <person name="Manuell A."/>
            <person name="Meier I."/>
            <person name="Mets L."/>
            <person name="Mittag M."/>
            <person name="Mittelmeier T."/>
            <person name="Moroney J.V."/>
            <person name="Moseley J."/>
            <person name="Napoli C."/>
            <person name="Nedelcu A.M."/>
            <person name="Niyogi K."/>
            <person name="Novoselov S.V."/>
            <person name="Paulsen I.T."/>
            <person name="Pazour G."/>
            <person name="Purton S."/>
            <person name="Ral J.P."/>
            <person name="Riano-Pachon D.M."/>
            <person name="Riekhof W."/>
            <person name="Rymarquis L."/>
            <person name="Schroda M."/>
            <person name="Stern D."/>
            <person name="Umen J."/>
            <person name="Willows R."/>
            <person name="Wilson N."/>
            <person name="Zimmer S.L."/>
            <person name="Allmer J."/>
            <person name="Balk J."/>
            <person name="Bisova K."/>
            <person name="Chen C.J."/>
            <person name="Elias M."/>
            <person name="Gendler K."/>
            <person name="Hauser C."/>
            <person name="Lamb M.R."/>
            <person name="Ledford H."/>
            <person name="Long J.C."/>
            <person name="Minagawa J."/>
            <person name="Page M.D."/>
            <person name="Pan J."/>
            <person name="Pootakham W."/>
            <person name="Roje S."/>
            <person name="Rose A."/>
            <person name="Stahlberg E."/>
            <person name="Terauchi A.M."/>
            <person name="Yang P."/>
            <person name="Ball S."/>
            <person name="Bowler C."/>
            <person name="Dieckmann C.L."/>
            <person name="Gladyshev V.N."/>
            <person name="Green P."/>
            <person name="Jorgensen R."/>
            <person name="Mayfield S."/>
            <person name="Mueller-Roeber B."/>
            <person name="Rajamani S."/>
            <person name="Sayre R.T."/>
            <person name="Brokstein P."/>
            <person name="Dubchak I."/>
            <person name="Goodstein D."/>
            <person name="Hornick L."/>
            <person name="Huang Y.W."/>
            <person name="Jhaveri J."/>
            <person name="Luo Y."/>
            <person name="Martinez D."/>
            <person name="Ngau W.C."/>
            <person name="Otillar B."/>
            <person name="Poliakov A."/>
            <person name="Porter A."/>
            <person name="Szajkowski L."/>
            <person name="Werner G."/>
            <person name="Zhou K."/>
            <person name="Grigoriev I.V."/>
            <person name="Rokhsar D.S."/>
            <person name="Grossman A.R."/>
        </authorList>
    </citation>
    <scope>NUCLEOTIDE SEQUENCE [LARGE SCALE GENOMIC DNA]</scope>
    <source>
        <strain evidence="4">CC-503</strain>
        <strain evidence="3">CC-503 cw92 mt+</strain>
    </source>
</reference>
<sequence length="157" mass="16990">MAAMLRSRAYVAHHGYQRQLRVCTPTRHVAHAGFAEGAAEATGAPNTQPEAAEEVAQLRTKLAAAEAKLAQATAQAKLAQATSLKTKLLDQFIHGAFWLLVVVILCAVMGVNVFKLSVVRTPITAVFVLAPILKFTKAIDRIIILVVRALRAKPRDE</sequence>
<dbReference type="GeneID" id="5719865"/>
<protein>
    <submittedName>
        <fullName evidence="3">Uncharacterized protein</fullName>
    </submittedName>
</protein>
<accession>A0A2K3DI10</accession>
<dbReference type="PaxDb" id="3055-EDP02670"/>
<evidence type="ECO:0000256" key="1">
    <source>
        <dbReference type="SAM" id="Coils"/>
    </source>
</evidence>
<reference evidence="3" key="2">
    <citation type="submission" date="2017-07" db="EMBL/GenBank/DDBJ databases">
        <title>WGS assembly of Chlamydomonas reinhardtii.</title>
        <authorList>
            <consortium name="Chlamydomonas Annotation Team"/>
            <consortium name="JGI Annotation Team"/>
            <person name="Merchant S.S."/>
            <person name="Prochnik S.E."/>
            <person name="Vallon O."/>
            <person name="Harris E.H."/>
            <person name="Karpowicz S.J."/>
            <person name="Witman G.B."/>
            <person name="Terry A."/>
            <person name="Salamov A."/>
            <person name="Fritz-Laylin L.K."/>
            <person name="Marechal-Drouard L."/>
            <person name="Marshall W.F."/>
            <person name="Qu L.H."/>
            <person name="Nelson D.R."/>
            <person name="Sanderfoot A.A."/>
            <person name="Spalding M.H."/>
            <person name="Kapitonov V.V."/>
            <person name="Ren Q."/>
            <person name="Ferris P."/>
            <person name="Lindquist E."/>
            <person name="Shapiro H."/>
            <person name="Lucas S.M."/>
            <person name="Grimwood J."/>
            <person name="Schmutz J."/>
            <person name="Grigoriev I.V."/>
            <person name="Rokhsar D.S."/>
        </authorList>
    </citation>
    <scope>NUCLEOTIDE SEQUENCE</scope>
    <source>
        <strain evidence="3">CC-503 cw92 mt+</strain>
    </source>
</reference>